<dbReference type="GO" id="GO:0000064">
    <property type="term" value="F:L-ornithine transmembrane transporter activity"/>
    <property type="evidence" value="ECO:0007669"/>
    <property type="project" value="TreeGrafter"/>
</dbReference>
<dbReference type="InterPro" id="IPR023395">
    <property type="entry name" value="MCP_dom_sf"/>
</dbReference>
<evidence type="ECO:0000256" key="6">
    <source>
        <dbReference type="ARBA" id="ARBA00022792"/>
    </source>
</evidence>
<sequence length="363" mass="38809">MGEILETTSIAAKDGHAVTAIKDITYGSIAGMVGKFIEYPFDTVKVRLQTQNHFKGPLDCFTQGLRNDGITGLYRGIAPPLVGAAAENAGLFFGYTASQNVVRQSFYSSYDPEQKLPMPALVTCGAIAGAFCSLILTPIELIKCKMQVQAVTPPLESSTNNINNHINNNNNNNNNVSPKSTTSTATPTQNRSYTTTATMASTATLAKPRYAGPITLVSEVIKAHGILGMWHGQSGTFLRETGGSAVWFGTYEYVSLAFRNLHLSRTGVAKEETSAGEMMIAGACAGVCYNGVLFPADTIKSRMQTAAVGGVGSRQMGFWDTGKDIYRTGGFRGLYRGCGITVLRSAPASAVIFLVYETLKAKF</sequence>
<evidence type="ECO:0000256" key="12">
    <source>
        <dbReference type="SAM" id="MobiDB-lite"/>
    </source>
</evidence>
<keyword evidence="3 11" id="KW-0813">Transport</keyword>
<dbReference type="AlphaFoldDB" id="A0A6G1MAL4"/>
<evidence type="ECO:0000256" key="2">
    <source>
        <dbReference type="ARBA" id="ARBA00006375"/>
    </source>
</evidence>
<evidence type="ECO:0000256" key="3">
    <source>
        <dbReference type="ARBA" id="ARBA00022448"/>
    </source>
</evidence>
<dbReference type="Pfam" id="PF00153">
    <property type="entry name" value="Mito_carr"/>
    <property type="match status" value="4"/>
</dbReference>
<evidence type="ECO:0000256" key="10">
    <source>
        <dbReference type="PROSITE-ProRule" id="PRU00282"/>
    </source>
</evidence>
<evidence type="ECO:0000256" key="8">
    <source>
        <dbReference type="ARBA" id="ARBA00023128"/>
    </source>
</evidence>
<dbReference type="PANTHER" id="PTHR45624:SF31">
    <property type="entry name" value="MITOCHONDRIAL ORNITHINE TRANSPORTER 1"/>
    <property type="match status" value="1"/>
</dbReference>
<proteinExistence type="inferred from homology"/>
<feature type="repeat" description="Solcar" evidence="10">
    <location>
        <begin position="116"/>
        <end position="257"/>
    </location>
</feature>
<comment type="caution">
    <text evidence="13">The sequence shown here is derived from an EMBL/GenBank/DDBJ whole genome shotgun (WGS) entry which is preliminary data.</text>
</comment>
<protein>
    <recommendedName>
        <fullName evidence="15">Amino-acid transporter arg-13</fullName>
    </recommendedName>
</protein>
<keyword evidence="4 10" id="KW-0812">Transmembrane</keyword>
<dbReference type="InterPro" id="IPR050567">
    <property type="entry name" value="Mitochondrial_Carrier"/>
</dbReference>
<evidence type="ECO:0000256" key="11">
    <source>
        <dbReference type="RuleBase" id="RU000488"/>
    </source>
</evidence>
<evidence type="ECO:0000313" key="13">
    <source>
        <dbReference type="EMBL" id="KAF3200309.1"/>
    </source>
</evidence>
<dbReference type="GO" id="GO:0031966">
    <property type="term" value="C:mitochondrial membrane"/>
    <property type="evidence" value="ECO:0007669"/>
    <property type="project" value="UniProtKB-SubCell"/>
</dbReference>
<keyword evidence="5" id="KW-0677">Repeat</keyword>
<name>A0A6G1MAL4_ORBOL</name>
<dbReference type="PROSITE" id="PS50920">
    <property type="entry name" value="SOLCAR"/>
    <property type="match status" value="3"/>
</dbReference>
<evidence type="ECO:0000313" key="14">
    <source>
        <dbReference type="Proteomes" id="UP000483672"/>
    </source>
</evidence>
<dbReference type="GO" id="GO:1990575">
    <property type="term" value="P:mitochondrial L-ornithine transmembrane transport"/>
    <property type="evidence" value="ECO:0007669"/>
    <property type="project" value="TreeGrafter"/>
</dbReference>
<dbReference type="PANTHER" id="PTHR45624">
    <property type="entry name" value="MITOCHONDRIAL BASIC AMINO ACIDS TRANSPORTER-RELATED"/>
    <property type="match status" value="1"/>
</dbReference>
<feature type="repeat" description="Solcar" evidence="10">
    <location>
        <begin position="273"/>
        <end position="362"/>
    </location>
</feature>
<feature type="region of interest" description="Disordered" evidence="12">
    <location>
        <begin position="161"/>
        <end position="192"/>
    </location>
</feature>
<evidence type="ECO:0000256" key="5">
    <source>
        <dbReference type="ARBA" id="ARBA00022737"/>
    </source>
</evidence>
<evidence type="ECO:0000256" key="1">
    <source>
        <dbReference type="ARBA" id="ARBA00004225"/>
    </source>
</evidence>
<comment type="similarity">
    <text evidence="2 11">Belongs to the mitochondrial carrier (TC 2.A.29) family.</text>
</comment>
<dbReference type="SUPFAM" id="SSF103506">
    <property type="entry name" value="Mitochondrial carrier"/>
    <property type="match status" value="1"/>
</dbReference>
<reference evidence="13 14" key="1">
    <citation type="submission" date="2019-06" db="EMBL/GenBank/DDBJ databases">
        <authorList>
            <person name="Palmer J.M."/>
        </authorList>
    </citation>
    <scope>NUCLEOTIDE SEQUENCE [LARGE SCALE GENOMIC DNA]</scope>
    <source>
        <strain evidence="13 14">TWF191</strain>
    </source>
</reference>
<keyword evidence="9 10" id="KW-0472">Membrane</keyword>
<accession>A0A6G1MAL4</accession>
<evidence type="ECO:0000256" key="4">
    <source>
        <dbReference type="ARBA" id="ARBA00022692"/>
    </source>
</evidence>
<organism evidence="13 14">
    <name type="scientific">Orbilia oligospora</name>
    <name type="common">Nematode-trapping fungus</name>
    <name type="synonym">Arthrobotrys oligospora</name>
    <dbReference type="NCBI Taxonomy" id="2813651"/>
    <lineage>
        <taxon>Eukaryota</taxon>
        <taxon>Fungi</taxon>
        <taxon>Dikarya</taxon>
        <taxon>Ascomycota</taxon>
        <taxon>Pezizomycotina</taxon>
        <taxon>Orbiliomycetes</taxon>
        <taxon>Orbiliales</taxon>
        <taxon>Orbiliaceae</taxon>
        <taxon>Orbilia</taxon>
    </lineage>
</organism>
<dbReference type="Proteomes" id="UP000483672">
    <property type="component" value="Unassembled WGS sequence"/>
</dbReference>
<keyword evidence="6" id="KW-0999">Mitochondrion inner membrane</keyword>
<comment type="subcellular location">
    <subcellularLocation>
        <location evidence="1">Mitochondrion membrane</location>
        <topology evidence="1">Multi-pass membrane protein</topology>
    </subcellularLocation>
</comment>
<keyword evidence="8" id="KW-0496">Mitochondrion</keyword>
<feature type="repeat" description="Solcar" evidence="10">
    <location>
        <begin position="18"/>
        <end position="101"/>
    </location>
</feature>
<dbReference type="Gene3D" id="1.50.40.10">
    <property type="entry name" value="Mitochondrial carrier domain"/>
    <property type="match status" value="2"/>
</dbReference>
<keyword evidence="7" id="KW-1133">Transmembrane helix</keyword>
<evidence type="ECO:0008006" key="15">
    <source>
        <dbReference type="Google" id="ProtNLM"/>
    </source>
</evidence>
<gene>
    <name evidence="13" type="ORF">TWF191_003747</name>
</gene>
<evidence type="ECO:0000256" key="7">
    <source>
        <dbReference type="ARBA" id="ARBA00022989"/>
    </source>
</evidence>
<dbReference type="InterPro" id="IPR018108">
    <property type="entry name" value="MCP_transmembrane"/>
</dbReference>
<dbReference type="EMBL" id="WIPF01000197">
    <property type="protein sequence ID" value="KAF3200309.1"/>
    <property type="molecule type" value="Genomic_DNA"/>
</dbReference>
<dbReference type="FunFam" id="1.50.40.10:FF:000109">
    <property type="entry name" value="Ornithine carrier protein AmcA/Ort1"/>
    <property type="match status" value="1"/>
</dbReference>
<evidence type="ECO:0000256" key="9">
    <source>
        <dbReference type="ARBA" id="ARBA00023136"/>
    </source>
</evidence>